<feature type="transmembrane region" description="Helical" evidence="6">
    <location>
        <begin position="6"/>
        <end position="35"/>
    </location>
</feature>
<dbReference type="GO" id="GO:0016020">
    <property type="term" value="C:membrane"/>
    <property type="evidence" value="ECO:0007669"/>
    <property type="project" value="UniProtKB-SubCell"/>
</dbReference>
<feature type="transmembrane region" description="Helical" evidence="6">
    <location>
        <begin position="194"/>
        <end position="219"/>
    </location>
</feature>
<keyword evidence="3 6" id="KW-0812">Transmembrane</keyword>
<feature type="transmembrane region" description="Helical" evidence="6">
    <location>
        <begin position="225"/>
        <end position="247"/>
    </location>
</feature>
<dbReference type="PANTHER" id="PTHR21716:SF4">
    <property type="entry name" value="TRANSMEMBRANE PROTEIN 245"/>
    <property type="match status" value="1"/>
</dbReference>
<protein>
    <submittedName>
        <fullName evidence="7">Acid membrane antigen A</fullName>
    </submittedName>
</protein>
<evidence type="ECO:0000256" key="4">
    <source>
        <dbReference type="ARBA" id="ARBA00022989"/>
    </source>
</evidence>
<comment type="similarity">
    <text evidence="2">Belongs to the autoinducer-2 exporter (AI-2E) (TC 2.A.86) family.</text>
</comment>
<sequence length="347" mass="38456">MKSGKIFLICFILVILGLLLYLFKSFLLVIAIAALMAVATSNLHAKFLSLTKQKKLLASTLTTSFMILLFFAPFIYTSIELAKALKNFDINLITQTLDYIKHYEFSLPASLEFLEPKIKEFIAGIDLNSLYKQALSYASSFTKSGAKFLMDMALICVFYFFANLYGTELVIYLKSIVPINKAELDEILGEVGNVMAVVLYSMIIVAIFQGALFSLITFIYGYDGLLMGVIFAVSSLIPAVGGALVYVPVSLYTFASGNLSSAIVIFAYSFVMISFVADTLIKPLIIKWINEKLVKTPTNINELLIFLAMIAGISSFGFWGIILGPAILTFFISTLRLYNILKDKNLI</sequence>
<dbReference type="PANTHER" id="PTHR21716">
    <property type="entry name" value="TRANSMEMBRANE PROTEIN"/>
    <property type="match status" value="1"/>
</dbReference>
<comment type="caution">
    <text evidence="7">The sequence shown here is derived from an EMBL/GenBank/DDBJ whole genome shotgun (WGS) entry which is preliminary data.</text>
</comment>
<keyword evidence="4 6" id="KW-1133">Transmembrane helix</keyword>
<name>A0A2G4R7I3_9BACT</name>
<dbReference type="RefSeq" id="WP_099460784.1">
    <property type="nucleotide sequence ID" value="NZ_CP041617.1"/>
</dbReference>
<accession>A0A2G4R7I3</accession>
<dbReference type="AlphaFoldDB" id="A0A2G4R7I3"/>
<proteinExistence type="inferred from homology"/>
<dbReference type="GeneID" id="77266941"/>
<feature type="transmembrane region" description="Helical" evidence="6">
    <location>
        <begin position="259"/>
        <end position="285"/>
    </location>
</feature>
<gene>
    <name evidence="7" type="ORF">AA994_00210</name>
</gene>
<feature type="transmembrane region" description="Helical" evidence="6">
    <location>
        <begin position="305"/>
        <end position="332"/>
    </location>
</feature>
<evidence type="ECO:0000313" key="7">
    <source>
        <dbReference type="EMBL" id="PHY92504.1"/>
    </source>
</evidence>
<evidence type="ECO:0000256" key="1">
    <source>
        <dbReference type="ARBA" id="ARBA00004141"/>
    </source>
</evidence>
<dbReference type="InterPro" id="IPR002549">
    <property type="entry name" value="AI-2E-like"/>
</dbReference>
<organism evidence="7 8">
    <name type="scientific">Campylobacter vulpis</name>
    <dbReference type="NCBI Taxonomy" id="1655500"/>
    <lineage>
        <taxon>Bacteria</taxon>
        <taxon>Pseudomonadati</taxon>
        <taxon>Campylobacterota</taxon>
        <taxon>Epsilonproteobacteria</taxon>
        <taxon>Campylobacterales</taxon>
        <taxon>Campylobacteraceae</taxon>
        <taxon>Campylobacter</taxon>
    </lineage>
</organism>
<feature type="transmembrane region" description="Helical" evidence="6">
    <location>
        <begin position="152"/>
        <end position="173"/>
    </location>
</feature>
<dbReference type="EMBL" id="LDWY01000001">
    <property type="protein sequence ID" value="PHY92504.1"/>
    <property type="molecule type" value="Genomic_DNA"/>
</dbReference>
<evidence type="ECO:0000256" key="2">
    <source>
        <dbReference type="ARBA" id="ARBA00009773"/>
    </source>
</evidence>
<reference evidence="8" key="1">
    <citation type="submission" date="2015-06" db="EMBL/GenBank/DDBJ databases">
        <authorList>
            <person name="Parisi A."/>
            <person name="Chiara M."/>
            <person name="Florio D."/>
            <person name="Miccolupo A."/>
            <person name="Manzari C."/>
            <person name="Mion D."/>
            <person name="Caruso M."/>
            <person name="D'erchia A.M."/>
            <person name="Zanoni R."/>
        </authorList>
    </citation>
    <scope>NUCLEOTIDE SEQUENCE [LARGE SCALE GENOMIC DNA]</scope>
    <source>
        <strain evidence="8">73/13</strain>
    </source>
</reference>
<evidence type="ECO:0000313" key="8">
    <source>
        <dbReference type="Proteomes" id="UP000237472"/>
    </source>
</evidence>
<evidence type="ECO:0000256" key="3">
    <source>
        <dbReference type="ARBA" id="ARBA00022692"/>
    </source>
</evidence>
<keyword evidence="5 6" id="KW-0472">Membrane</keyword>
<evidence type="ECO:0000256" key="6">
    <source>
        <dbReference type="SAM" id="Phobius"/>
    </source>
</evidence>
<dbReference type="Pfam" id="PF01594">
    <property type="entry name" value="AI-2E_transport"/>
    <property type="match status" value="1"/>
</dbReference>
<dbReference type="Proteomes" id="UP000237472">
    <property type="component" value="Unassembled WGS sequence"/>
</dbReference>
<comment type="subcellular location">
    <subcellularLocation>
        <location evidence="1">Membrane</location>
        <topology evidence="1">Multi-pass membrane protein</topology>
    </subcellularLocation>
</comment>
<evidence type="ECO:0000256" key="5">
    <source>
        <dbReference type="ARBA" id="ARBA00023136"/>
    </source>
</evidence>
<dbReference type="OrthoDB" id="5348369at2"/>
<feature type="transmembrane region" description="Helical" evidence="6">
    <location>
        <begin position="56"/>
        <end position="76"/>
    </location>
</feature>